<dbReference type="RefSeq" id="WP_075125466.1">
    <property type="nucleotide sequence ID" value="NZ_MSIE01000015.1"/>
</dbReference>
<name>A0A1Q8CTN5_9PSEU</name>
<feature type="transmembrane region" description="Helical" evidence="6">
    <location>
        <begin position="233"/>
        <end position="254"/>
    </location>
</feature>
<dbReference type="AlphaFoldDB" id="A0A1Q8CTN5"/>
<evidence type="ECO:0000256" key="3">
    <source>
        <dbReference type="ARBA" id="ARBA00022692"/>
    </source>
</evidence>
<dbReference type="Gene3D" id="1.20.1250.20">
    <property type="entry name" value="MFS general substrate transporter like domains"/>
    <property type="match status" value="1"/>
</dbReference>
<accession>A0A1Q8CTN5</accession>
<dbReference type="CDD" id="cd06173">
    <property type="entry name" value="MFS_MefA_like"/>
    <property type="match status" value="1"/>
</dbReference>
<dbReference type="InterPro" id="IPR036259">
    <property type="entry name" value="MFS_trans_sf"/>
</dbReference>
<organism evidence="7 8">
    <name type="scientific">Actinophytocola xanthii</name>
    <dbReference type="NCBI Taxonomy" id="1912961"/>
    <lineage>
        <taxon>Bacteria</taxon>
        <taxon>Bacillati</taxon>
        <taxon>Actinomycetota</taxon>
        <taxon>Actinomycetes</taxon>
        <taxon>Pseudonocardiales</taxon>
        <taxon>Pseudonocardiaceae</taxon>
    </lineage>
</organism>
<reference evidence="7" key="1">
    <citation type="submission" date="2016-12" db="EMBL/GenBank/DDBJ databases">
        <title>The draft genome sequence of Actinophytocola sp. 11-183.</title>
        <authorList>
            <person name="Wang W."/>
            <person name="Yuan L."/>
        </authorList>
    </citation>
    <scope>NUCLEOTIDE SEQUENCE [LARGE SCALE GENOMIC DNA]</scope>
    <source>
        <strain evidence="7">11-183</strain>
    </source>
</reference>
<feature type="transmembrane region" description="Helical" evidence="6">
    <location>
        <begin position="383"/>
        <end position="402"/>
    </location>
</feature>
<dbReference type="PANTHER" id="PTHR23513:SF11">
    <property type="entry name" value="STAPHYLOFERRIN A TRANSPORTER"/>
    <property type="match status" value="1"/>
</dbReference>
<evidence type="ECO:0000313" key="8">
    <source>
        <dbReference type="Proteomes" id="UP000185596"/>
    </source>
</evidence>
<protein>
    <recommendedName>
        <fullName evidence="9">MFS transporter</fullName>
    </recommendedName>
</protein>
<evidence type="ECO:0000256" key="2">
    <source>
        <dbReference type="ARBA" id="ARBA00022475"/>
    </source>
</evidence>
<dbReference type="Proteomes" id="UP000185596">
    <property type="component" value="Unassembled WGS sequence"/>
</dbReference>
<dbReference type="SUPFAM" id="SSF103473">
    <property type="entry name" value="MFS general substrate transporter"/>
    <property type="match status" value="1"/>
</dbReference>
<comment type="subcellular location">
    <subcellularLocation>
        <location evidence="1">Cell membrane</location>
        <topology evidence="1">Multi-pass membrane protein</topology>
    </subcellularLocation>
</comment>
<keyword evidence="5 6" id="KW-0472">Membrane</keyword>
<sequence length="423" mass="43106">MHDGAAVEDGGRAARYRDVFAVGEFRILFLTHLVSIAGDQVARVALAVLVFSRTGSSALAALTYALTLLPELVAGPLLAGLADRYQRRTLMIICDLTRAGLVAIMAVPGMPLWVLGGLVFAVPLAGAPYKAARAAIMPTILSGDRYEVGMGVTYTALQVGILGGYAAGAPLVAWLGPEKALLLDAVTFVISAALVASGLSAHPPAAATRLPPTKLAAFRSLLGLVWRDRRLRYLMAFGCLAGCYTVPAGLAVPFGAQVGAGTAAVGLLLAAHPAGAAIGATAMTRLVPPRRRLMLLGPLAVATSAVLLPVGLVPQLGIMVALCALCGLLSGHDAVAVATFTRIVPAERRGQAYGLALAVVRATQGLGAALAGVVAQFSSPSTSIAVFAVLGVLAAAAIAVGWERVRPHGATPAGSDRPTRSGR</sequence>
<dbReference type="GO" id="GO:0005886">
    <property type="term" value="C:plasma membrane"/>
    <property type="evidence" value="ECO:0007669"/>
    <property type="project" value="UniProtKB-SubCell"/>
</dbReference>
<keyword evidence="8" id="KW-1185">Reference proteome</keyword>
<feature type="transmembrane region" description="Helical" evidence="6">
    <location>
        <begin position="152"/>
        <end position="175"/>
    </location>
</feature>
<dbReference type="STRING" id="1912961.BU204_10735"/>
<evidence type="ECO:0008006" key="9">
    <source>
        <dbReference type="Google" id="ProtNLM"/>
    </source>
</evidence>
<evidence type="ECO:0000313" key="7">
    <source>
        <dbReference type="EMBL" id="OLF17674.1"/>
    </source>
</evidence>
<dbReference type="Pfam" id="PF07690">
    <property type="entry name" value="MFS_1"/>
    <property type="match status" value="1"/>
</dbReference>
<feature type="transmembrane region" description="Helical" evidence="6">
    <location>
        <begin position="27"/>
        <end position="52"/>
    </location>
</feature>
<comment type="caution">
    <text evidence="7">The sequence shown here is derived from an EMBL/GenBank/DDBJ whole genome shotgun (WGS) entry which is preliminary data.</text>
</comment>
<dbReference type="GO" id="GO:0022857">
    <property type="term" value="F:transmembrane transporter activity"/>
    <property type="evidence" value="ECO:0007669"/>
    <property type="project" value="InterPro"/>
</dbReference>
<keyword evidence="2" id="KW-1003">Cell membrane</keyword>
<keyword evidence="3 6" id="KW-0812">Transmembrane</keyword>
<proteinExistence type="predicted"/>
<evidence type="ECO:0000256" key="5">
    <source>
        <dbReference type="ARBA" id="ARBA00023136"/>
    </source>
</evidence>
<feature type="transmembrane region" description="Helical" evidence="6">
    <location>
        <begin position="58"/>
        <end position="82"/>
    </location>
</feature>
<feature type="transmembrane region" description="Helical" evidence="6">
    <location>
        <begin position="318"/>
        <end position="340"/>
    </location>
</feature>
<dbReference type="InterPro" id="IPR011701">
    <property type="entry name" value="MFS"/>
</dbReference>
<feature type="transmembrane region" description="Helical" evidence="6">
    <location>
        <begin position="260"/>
        <end position="281"/>
    </location>
</feature>
<feature type="transmembrane region" description="Helical" evidence="6">
    <location>
        <begin position="352"/>
        <end position="377"/>
    </location>
</feature>
<dbReference type="PANTHER" id="PTHR23513">
    <property type="entry name" value="INTEGRAL MEMBRANE EFFLUX PROTEIN-RELATED"/>
    <property type="match status" value="1"/>
</dbReference>
<evidence type="ECO:0000256" key="6">
    <source>
        <dbReference type="SAM" id="Phobius"/>
    </source>
</evidence>
<keyword evidence="4 6" id="KW-1133">Transmembrane helix</keyword>
<evidence type="ECO:0000256" key="1">
    <source>
        <dbReference type="ARBA" id="ARBA00004651"/>
    </source>
</evidence>
<dbReference type="EMBL" id="MSIE01000015">
    <property type="protein sequence ID" value="OLF17674.1"/>
    <property type="molecule type" value="Genomic_DNA"/>
</dbReference>
<feature type="transmembrane region" description="Helical" evidence="6">
    <location>
        <begin position="293"/>
        <end position="312"/>
    </location>
</feature>
<gene>
    <name evidence="7" type="ORF">BU204_10735</name>
</gene>
<evidence type="ECO:0000256" key="4">
    <source>
        <dbReference type="ARBA" id="ARBA00022989"/>
    </source>
</evidence>